<dbReference type="SMART" id="SM00184">
    <property type="entry name" value="RING"/>
    <property type="match status" value="1"/>
</dbReference>
<dbReference type="InterPro" id="IPR013083">
    <property type="entry name" value="Znf_RING/FYVE/PHD"/>
</dbReference>
<dbReference type="Pfam" id="PF13445">
    <property type="entry name" value="zf-RING_UBOX"/>
    <property type="match status" value="1"/>
</dbReference>
<evidence type="ECO:0000256" key="4">
    <source>
        <dbReference type="ARBA" id="ARBA00022771"/>
    </source>
</evidence>
<keyword evidence="4 6" id="KW-0863">Zinc-finger</keyword>
<accession>A0A6P6XPC6</accession>
<dbReference type="KEGG" id="dpte:113788483"/>
<dbReference type="InterPro" id="IPR001841">
    <property type="entry name" value="Znf_RING"/>
</dbReference>
<feature type="compositionally biased region" description="Low complexity" evidence="7">
    <location>
        <begin position="608"/>
        <end position="621"/>
    </location>
</feature>
<evidence type="ECO:0000256" key="3">
    <source>
        <dbReference type="ARBA" id="ARBA00022723"/>
    </source>
</evidence>
<dbReference type="InterPro" id="IPR027370">
    <property type="entry name" value="Znf-RING_euk"/>
</dbReference>
<evidence type="ECO:0000259" key="8">
    <source>
        <dbReference type="PROSITE" id="PS50006"/>
    </source>
</evidence>
<dbReference type="InterPro" id="IPR017907">
    <property type="entry name" value="Znf_RING_CS"/>
</dbReference>
<organism evidence="10 11">
    <name type="scientific">Dermatophagoides pteronyssinus</name>
    <name type="common">European house dust mite</name>
    <dbReference type="NCBI Taxonomy" id="6956"/>
    <lineage>
        <taxon>Eukaryota</taxon>
        <taxon>Metazoa</taxon>
        <taxon>Ecdysozoa</taxon>
        <taxon>Arthropoda</taxon>
        <taxon>Chelicerata</taxon>
        <taxon>Arachnida</taxon>
        <taxon>Acari</taxon>
        <taxon>Acariformes</taxon>
        <taxon>Sarcoptiformes</taxon>
        <taxon>Astigmata</taxon>
        <taxon>Psoroptidia</taxon>
        <taxon>Analgoidea</taxon>
        <taxon>Pyroglyphidae</taxon>
        <taxon>Dermatophagoidinae</taxon>
        <taxon>Dermatophagoides</taxon>
    </lineage>
</organism>
<keyword evidence="3" id="KW-0479">Metal-binding</keyword>
<dbReference type="OrthoDB" id="5971507at2759"/>
<dbReference type="GO" id="GO:0008270">
    <property type="term" value="F:zinc ion binding"/>
    <property type="evidence" value="ECO:0007669"/>
    <property type="project" value="UniProtKB-KW"/>
</dbReference>
<dbReference type="InterPro" id="IPR000253">
    <property type="entry name" value="FHA_dom"/>
</dbReference>
<name>A0A6P6XPC6_DERPT</name>
<dbReference type="RefSeq" id="XP_027193739.1">
    <property type="nucleotide sequence ID" value="XM_027337938.1"/>
</dbReference>
<evidence type="ECO:0000313" key="11">
    <source>
        <dbReference type="RefSeq" id="XP_027193739.1"/>
    </source>
</evidence>
<dbReference type="InterPro" id="IPR008984">
    <property type="entry name" value="SMAD_FHA_dom_sf"/>
</dbReference>
<comment type="similarity">
    <text evidence="1">Belongs to the CHFR family.</text>
</comment>
<feature type="region of interest" description="Disordered" evidence="7">
    <location>
        <begin position="608"/>
        <end position="631"/>
    </location>
</feature>
<dbReference type="Gene3D" id="3.30.40.10">
    <property type="entry name" value="Zinc/RING finger domain, C3HC4 (zinc finger)"/>
    <property type="match status" value="1"/>
</dbReference>
<dbReference type="Proteomes" id="UP000515146">
    <property type="component" value="Unplaced"/>
</dbReference>
<dbReference type="InParanoid" id="A0A6P6XPC6"/>
<dbReference type="PANTHER" id="PTHR20916:SF18">
    <property type="entry name" value="IPT_TIG DOMAIN-CONTAINING PROTEIN"/>
    <property type="match status" value="1"/>
</dbReference>
<feature type="region of interest" description="Disordered" evidence="7">
    <location>
        <begin position="223"/>
        <end position="243"/>
    </location>
</feature>
<evidence type="ECO:0000256" key="2">
    <source>
        <dbReference type="ARBA" id="ARBA00017908"/>
    </source>
</evidence>
<evidence type="ECO:0000256" key="6">
    <source>
        <dbReference type="PROSITE-ProRule" id="PRU00175"/>
    </source>
</evidence>
<keyword evidence="10" id="KW-1185">Reference proteome</keyword>
<dbReference type="AlphaFoldDB" id="A0A6P6XPC6"/>
<dbReference type="SUPFAM" id="SSF49879">
    <property type="entry name" value="SMAD/FHA domain"/>
    <property type="match status" value="1"/>
</dbReference>
<protein>
    <recommendedName>
        <fullName evidence="2">E3 ubiquitin-protein ligase CHFR</fullName>
    </recommendedName>
</protein>
<evidence type="ECO:0000256" key="5">
    <source>
        <dbReference type="ARBA" id="ARBA00022833"/>
    </source>
</evidence>
<evidence type="ECO:0000256" key="7">
    <source>
        <dbReference type="SAM" id="MobiDB-lite"/>
    </source>
</evidence>
<dbReference type="PANTHER" id="PTHR20916">
    <property type="entry name" value="CYSTEINE AND GLYCINE-RICH PROTEIN 2 BINDING PROTEIN"/>
    <property type="match status" value="1"/>
</dbReference>
<feature type="region of interest" description="Disordered" evidence="7">
    <location>
        <begin position="466"/>
        <end position="492"/>
    </location>
</feature>
<dbReference type="SUPFAM" id="SSF57850">
    <property type="entry name" value="RING/U-box"/>
    <property type="match status" value="1"/>
</dbReference>
<dbReference type="CDD" id="cd00060">
    <property type="entry name" value="FHA"/>
    <property type="match status" value="1"/>
</dbReference>
<dbReference type="Pfam" id="PF00498">
    <property type="entry name" value="FHA"/>
    <property type="match status" value="1"/>
</dbReference>
<reference evidence="11" key="1">
    <citation type="submission" date="2025-08" db="UniProtKB">
        <authorList>
            <consortium name="RefSeq"/>
        </authorList>
    </citation>
    <scope>IDENTIFICATION</scope>
    <source>
        <strain evidence="11">Airmid</strain>
    </source>
</reference>
<feature type="domain" description="FHA" evidence="8">
    <location>
        <begin position="95"/>
        <end position="144"/>
    </location>
</feature>
<evidence type="ECO:0000313" key="10">
    <source>
        <dbReference type="Proteomes" id="UP000515146"/>
    </source>
</evidence>
<dbReference type="PROSITE" id="PS50089">
    <property type="entry name" value="ZF_RING_2"/>
    <property type="match status" value="1"/>
</dbReference>
<dbReference type="PROSITE" id="PS50006">
    <property type="entry name" value="FHA_DOMAIN"/>
    <property type="match status" value="1"/>
</dbReference>
<evidence type="ECO:0000259" key="9">
    <source>
        <dbReference type="PROSITE" id="PS50089"/>
    </source>
</evidence>
<dbReference type="OMA" id="DEESGMY"/>
<keyword evidence="5" id="KW-0862">Zinc</keyword>
<dbReference type="Gene3D" id="2.60.200.20">
    <property type="match status" value="1"/>
</dbReference>
<dbReference type="SMART" id="SM00240">
    <property type="entry name" value="FHA"/>
    <property type="match status" value="1"/>
</dbReference>
<feature type="domain" description="RING-type" evidence="9">
    <location>
        <begin position="319"/>
        <end position="358"/>
    </location>
</feature>
<evidence type="ECO:0000256" key="1">
    <source>
        <dbReference type="ARBA" id="ARBA00005797"/>
    </source>
</evidence>
<sequence length="631" mass="73174">MNENPRNNLQINVNVPSYLYRHHPVSNNVSAGQQLQQLSAEHQQQQQIQQQDQTLLLQLQSQEKKEVPIAAGLVRIITKSEHNCFNTMILTKSQLTIGRDNQSDFQITSIEISRRHARIVYKDSFWYIINLNSTNGVFVNGIKVCRPIRLIDNCLVTFGPLSNSTFRYVFVENYEQFMLMQKNSTTILSTKLQQKQQQSSAPVQLSFLLGGIDITSLSTQPRNDNDDLNCKNNNKDDDIESKRNGVQQSIQSFKTQLTNGKLELNRIRKRLLSEIKYKKYQLDIMTARLTTIDRQIIQKSESLKLPDSLKTGFLNEISCSICLDIMNEPTLLNCEHTFCFNCIDNWKQRGKQHCPICRKKFFRMTKSIQFESLIRYILEHYLTEEELKERKQTLESRINEFTNNENNDDDDSYLEINEILEGLDLTLRDTLVTFLNFADFQRQPTNNNNNDSNNEILIESDDEISLLGHGNHNDNNDDNQQEEEDNGNDDSMDIDQSIIILDDDDDENSDDVHDLSITGRIRARYEEINRQRQAIAAAASTASAVGSRNIHTNRIRNRRPIGIGHHQSNNNNNNGQRWNIRPIRDRLTYNFQIRPRFRHVRNNTNIRNININHNTNNANNTSRSDESMPLA</sequence>
<gene>
    <name evidence="11" type="primary">LOC113788483</name>
</gene>
<feature type="compositionally biased region" description="Acidic residues" evidence="7">
    <location>
        <begin position="476"/>
        <end position="492"/>
    </location>
</feature>
<dbReference type="PROSITE" id="PS00518">
    <property type="entry name" value="ZF_RING_1"/>
    <property type="match status" value="1"/>
</dbReference>
<proteinExistence type="inferred from homology"/>